<dbReference type="GeneTree" id="ENSGT00940000162334"/>
<dbReference type="InParanoid" id="A0A4W3HDH9"/>
<accession>A0A4W3HDH9</accession>
<keyword evidence="4 7" id="KW-1133">Transmembrane helix</keyword>
<evidence type="ECO:0000256" key="2">
    <source>
        <dbReference type="ARBA" id="ARBA00007018"/>
    </source>
</evidence>
<evidence type="ECO:0000313" key="9">
    <source>
        <dbReference type="Proteomes" id="UP000314986"/>
    </source>
</evidence>
<dbReference type="GO" id="GO:0046872">
    <property type="term" value="F:metal ion binding"/>
    <property type="evidence" value="ECO:0007669"/>
    <property type="project" value="UniProtKB-KW"/>
</dbReference>
<comment type="similarity">
    <text evidence="2">Belongs to the ADIPOR family.</text>
</comment>
<dbReference type="PANTHER" id="PTHR20855">
    <property type="entry name" value="ADIPOR/PROGESTIN RECEPTOR-RELATED"/>
    <property type="match status" value="1"/>
</dbReference>
<evidence type="ECO:0000256" key="1">
    <source>
        <dbReference type="ARBA" id="ARBA00004141"/>
    </source>
</evidence>
<keyword evidence="3 7" id="KW-0812">Transmembrane</keyword>
<keyword evidence="5 7" id="KW-0472">Membrane</keyword>
<dbReference type="AlphaFoldDB" id="A0A4W3HDH9"/>
<reference evidence="8" key="4">
    <citation type="submission" date="2025-08" db="UniProtKB">
        <authorList>
            <consortium name="Ensembl"/>
        </authorList>
    </citation>
    <scope>IDENTIFICATION</scope>
</reference>
<evidence type="ECO:0000256" key="6">
    <source>
        <dbReference type="PIRSR" id="PIRSR604254-1"/>
    </source>
</evidence>
<evidence type="ECO:0000256" key="4">
    <source>
        <dbReference type="ARBA" id="ARBA00022989"/>
    </source>
</evidence>
<feature type="transmembrane region" description="Helical" evidence="7">
    <location>
        <begin position="220"/>
        <end position="238"/>
    </location>
</feature>
<evidence type="ECO:0000256" key="7">
    <source>
        <dbReference type="SAM" id="Phobius"/>
    </source>
</evidence>
<sequence>MSAICGTCHHAYEYSTQTESSTRVALHVEISVCLERNAHSLSGGKCPGYLISGSMKRSMTEGSNMSYLSYNEIPSKMRQNFILSGYRRLNCSAMECLISVFLPTSETFNFWTHYIPLLFFLYRFYHLFFLNAEFGYGHPFLLPMWSFAFGVSFSLTISCTTHVFNCVSLWLHETFYYMNMIALNVYGFGSVIACYYYILPTLNVMDVTRVSQLMQRHGRYTEYSVLVTFPIFIETLFFELHLSNATLFFYFCRQRTWLGLSLFFTVSKVPEKIWPGHFDILGHSHQWVHVFTSFALYDQLCYLEHGLNTFAKTSPPYPRFAGTVGPMFLLLININILMLWVKFESCGPCKCVRFQEHL</sequence>
<keyword evidence="6" id="KW-0862">Zinc</keyword>
<name>A0A4W3HDH9_CALMI</name>
<dbReference type="GO" id="GO:0038023">
    <property type="term" value="F:signaling receptor activity"/>
    <property type="evidence" value="ECO:0007669"/>
    <property type="project" value="TreeGrafter"/>
</dbReference>
<dbReference type="InterPro" id="IPR004254">
    <property type="entry name" value="AdipoR/HlyIII-related"/>
</dbReference>
<feature type="binding site" evidence="6">
    <location>
        <position position="162"/>
    </location>
    <ligand>
        <name>Zn(2+)</name>
        <dbReference type="ChEBI" id="CHEBI:29105"/>
    </ligand>
</feature>
<evidence type="ECO:0000256" key="3">
    <source>
        <dbReference type="ARBA" id="ARBA00022692"/>
    </source>
</evidence>
<dbReference type="Proteomes" id="UP000314986">
    <property type="component" value="Unassembled WGS sequence"/>
</dbReference>
<proteinExistence type="inferred from homology"/>
<feature type="binding site" evidence="6">
    <location>
        <position position="285"/>
    </location>
    <ligand>
        <name>Zn(2+)</name>
        <dbReference type="ChEBI" id="CHEBI:29105"/>
    </ligand>
</feature>
<feature type="transmembrane region" description="Helical" evidence="7">
    <location>
        <begin position="176"/>
        <end position="199"/>
    </location>
</feature>
<keyword evidence="6" id="KW-0479">Metal-binding</keyword>
<comment type="subcellular location">
    <subcellularLocation>
        <location evidence="1">Membrane</location>
        <topology evidence="1">Multi-pass membrane protein</topology>
    </subcellularLocation>
</comment>
<reference evidence="8" key="5">
    <citation type="submission" date="2025-09" db="UniProtKB">
        <authorList>
            <consortium name="Ensembl"/>
        </authorList>
    </citation>
    <scope>IDENTIFICATION</scope>
</reference>
<gene>
    <name evidence="8" type="primary">paqr9</name>
</gene>
<dbReference type="GO" id="GO:0016020">
    <property type="term" value="C:membrane"/>
    <property type="evidence" value="ECO:0007669"/>
    <property type="project" value="UniProtKB-SubCell"/>
</dbReference>
<feature type="transmembrane region" description="Helical" evidence="7">
    <location>
        <begin position="140"/>
        <end position="164"/>
    </location>
</feature>
<evidence type="ECO:0000256" key="5">
    <source>
        <dbReference type="ARBA" id="ARBA00023136"/>
    </source>
</evidence>
<reference evidence="9" key="3">
    <citation type="journal article" date="2014" name="Nature">
        <title>Elephant shark genome provides unique insights into gnathostome evolution.</title>
        <authorList>
            <consortium name="International Elephant Shark Genome Sequencing Consortium"/>
            <person name="Venkatesh B."/>
            <person name="Lee A.P."/>
            <person name="Ravi V."/>
            <person name="Maurya A.K."/>
            <person name="Lian M.M."/>
            <person name="Swann J.B."/>
            <person name="Ohta Y."/>
            <person name="Flajnik M.F."/>
            <person name="Sutoh Y."/>
            <person name="Kasahara M."/>
            <person name="Hoon S."/>
            <person name="Gangu V."/>
            <person name="Roy S.W."/>
            <person name="Irimia M."/>
            <person name="Korzh V."/>
            <person name="Kondrychyn I."/>
            <person name="Lim Z.W."/>
            <person name="Tay B.H."/>
            <person name="Tohari S."/>
            <person name="Kong K.W."/>
            <person name="Ho S."/>
            <person name="Lorente-Galdos B."/>
            <person name="Quilez J."/>
            <person name="Marques-Bonet T."/>
            <person name="Raney B.J."/>
            <person name="Ingham P.W."/>
            <person name="Tay A."/>
            <person name="Hillier L.W."/>
            <person name="Minx P."/>
            <person name="Boehm T."/>
            <person name="Wilson R.K."/>
            <person name="Brenner S."/>
            <person name="Warren W.C."/>
        </authorList>
    </citation>
    <scope>NUCLEOTIDE SEQUENCE [LARGE SCALE GENOMIC DNA]</scope>
</reference>
<reference evidence="9" key="1">
    <citation type="journal article" date="2006" name="Science">
        <title>Ancient noncoding elements conserved in the human genome.</title>
        <authorList>
            <person name="Venkatesh B."/>
            <person name="Kirkness E.F."/>
            <person name="Loh Y.H."/>
            <person name="Halpern A.L."/>
            <person name="Lee A.P."/>
            <person name="Johnson J."/>
            <person name="Dandona N."/>
            <person name="Viswanathan L.D."/>
            <person name="Tay A."/>
            <person name="Venter J.C."/>
            <person name="Strausberg R.L."/>
            <person name="Brenner S."/>
        </authorList>
    </citation>
    <scope>NUCLEOTIDE SEQUENCE [LARGE SCALE GENOMIC DNA]</scope>
</reference>
<feature type="binding site" evidence="6">
    <location>
        <position position="289"/>
    </location>
    <ligand>
        <name>Zn(2+)</name>
        <dbReference type="ChEBI" id="CHEBI:29105"/>
    </ligand>
</feature>
<organism evidence="8 9">
    <name type="scientific">Callorhinchus milii</name>
    <name type="common">Ghost shark</name>
    <dbReference type="NCBI Taxonomy" id="7868"/>
    <lineage>
        <taxon>Eukaryota</taxon>
        <taxon>Metazoa</taxon>
        <taxon>Chordata</taxon>
        <taxon>Craniata</taxon>
        <taxon>Vertebrata</taxon>
        <taxon>Chondrichthyes</taxon>
        <taxon>Holocephali</taxon>
        <taxon>Chimaeriformes</taxon>
        <taxon>Callorhinchidae</taxon>
        <taxon>Callorhinchus</taxon>
    </lineage>
</organism>
<feature type="transmembrane region" description="Helical" evidence="7">
    <location>
        <begin position="320"/>
        <end position="341"/>
    </location>
</feature>
<reference evidence="9" key="2">
    <citation type="journal article" date="2007" name="PLoS Biol.">
        <title>Survey sequencing and comparative analysis of the elephant shark (Callorhinchus milii) genome.</title>
        <authorList>
            <person name="Venkatesh B."/>
            <person name="Kirkness E.F."/>
            <person name="Loh Y.H."/>
            <person name="Halpern A.L."/>
            <person name="Lee A.P."/>
            <person name="Johnson J."/>
            <person name="Dandona N."/>
            <person name="Viswanathan L.D."/>
            <person name="Tay A."/>
            <person name="Venter J.C."/>
            <person name="Strausberg R.L."/>
            <person name="Brenner S."/>
        </authorList>
    </citation>
    <scope>NUCLEOTIDE SEQUENCE [LARGE SCALE GENOMIC DNA]</scope>
</reference>
<dbReference type="Ensembl" id="ENSCMIT00000014235.1">
    <property type="protein sequence ID" value="ENSCMIP00000013931.1"/>
    <property type="gene ID" value="ENSCMIG00000006951.1"/>
</dbReference>
<dbReference type="PANTHER" id="PTHR20855:SF143">
    <property type="entry name" value="MEMBRANE PROGESTIN RECEPTOR EPSILON"/>
    <property type="match status" value="1"/>
</dbReference>
<dbReference type="Pfam" id="PF03006">
    <property type="entry name" value="HlyIII"/>
    <property type="match status" value="2"/>
</dbReference>
<protein>
    <submittedName>
        <fullName evidence="8">Progestin and adipoQ receptor family member 9</fullName>
    </submittedName>
</protein>
<feature type="transmembrane region" description="Helical" evidence="7">
    <location>
        <begin position="110"/>
        <end position="128"/>
    </location>
</feature>
<dbReference type="STRING" id="7868.ENSCMIP00000013931"/>
<keyword evidence="9" id="KW-1185">Reference proteome</keyword>
<evidence type="ECO:0000313" key="8">
    <source>
        <dbReference type="Ensembl" id="ENSCMIP00000013931.1"/>
    </source>
</evidence>